<dbReference type="EMBL" id="HBHX01053874">
    <property type="protein sequence ID" value="CAE0133432.1"/>
    <property type="molecule type" value="Transcribed_RNA"/>
</dbReference>
<evidence type="ECO:0000313" key="2">
    <source>
        <dbReference type="EMBL" id="CAE0133432.1"/>
    </source>
</evidence>
<protein>
    <submittedName>
        <fullName evidence="2">Uncharacterized protein</fullName>
    </submittedName>
</protein>
<evidence type="ECO:0000256" key="1">
    <source>
        <dbReference type="SAM" id="MobiDB-lite"/>
    </source>
</evidence>
<name>A0A7S3BEZ0_9EUKA</name>
<organism evidence="2">
    <name type="scientific">Haptolina ericina</name>
    <dbReference type="NCBI Taxonomy" id="156174"/>
    <lineage>
        <taxon>Eukaryota</taxon>
        <taxon>Haptista</taxon>
        <taxon>Haptophyta</taxon>
        <taxon>Prymnesiophyceae</taxon>
        <taxon>Prymnesiales</taxon>
        <taxon>Prymnesiaceae</taxon>
        <taxon>Haptolina</taxon>
    </lineage>
</organism>
<feature type="compositionally biased region" description="Basic residues" evidence="1">
    <location>
        <begin position="137"/>
        <end position="147"/>
    </location>
</feature>
<sequence length="179" mass="19525">MKEHFGDDALGRKKAFYFLPWHLDFLSRYRPLPSTRFAEAALGTPLMQTRMQPLGEHDPPLDRLLGHTDPAVHEMIANCLWEADSDGDACRSLGALAESAQLAAIACANGGGDRQRAEDVELSNIPRGAAATPSGAGKHKYKRRPPKPQRSEEEIAELRAVRAAKRLATGAPPHVSGKR</sequence>
<proteinExistence type="predicted"/>
<dbReference type="AlphaFoldDB" id="A0A7S3BEZ0"/>
<accession>A0A7S3BEZ0</accession>
<gene>
    <name evidence="2" type="ORF">HERI1096_LOCUS29686</name>
</gene>
<reference evidence="2" key="1">
    <citation type="submission" date="2021-01" db="EMBL/GenBank/DDBJ databases">
        <authorList>
            <person name="Corre E."/>
            <person name="Pelletier E."/>
            <person name="Niang G."/>
            <person name="Scheremetjew M."/>
            <person name="Finn R."/>
            <person name="Kale V."/>
            <person name="Holt S."/>
            <person name="Cochrane G."/>
            <person name="Meng A."/>
            <person name="Brown T."/>
            <person name="Cohen L."/>
        </authorList>
    </citation>
    <scope>NUCLEOTIDE SEQUENCE</scope>
    <source>
        <strain evidence="2">CCMP281</strain>
    </source>
</reference>
<feature type="region of interest" description="Disordered" evidence="1">
    <location>
        <begin position="124"/>
        <end position="153"/>
    </location>
</feature>